<dbReference type="InterPro" id="IPR013538">
    <property type="entry name" value="ASHA1/2-like_C"/>
</dbReference>
<dbReference type="OrthoDB" id="9803476at2"/>
<dbReference type="Pfam" id="PF08327">
    <property type="entry name" value="AHSA1"/>
    <property type="match status" value="1"/>
</dbReference>
<accession>A0A558GXL7</accession>
<comment type="similarity">
    <text evidence="1">Belongs to the AHA1 family.</text>
</comment>
<evidence type="ECO:0000256" key="1">
    <source>
        <dbReference type="ARBA" id="ARBA00006817"/>
    </source>
</evidence>
<reference evidence="3 4" key="1">
    <citation type="submission" date="2019-07" db="EMBL/GenBank/DDBJ databases">
        <title>Diversity of Bacteria from Kongsfjorden, Arctic.</title>
        <authorList>
            <person name="Yu Y."/>
        </authorList>
    </citation>
    <scope>NUCLEOTIDE SEQUENCE [LARGE SCALE GENOMIC DNA]</scope>
    <source>
        <strain evidence="3 4">SM1928</strain>
    </source>
</reference>
<name>A0A558GXL7_PAENT</name>
<gene>
    <name evidence="3" type="ORF">FQP90_13895</name>
</gene>
<protein>
    <submittedName>
        <fullName evidence="3">SRPBCC domain-containing protein</fullName>
    </submittedName>
</protein>
<evidence type="ECO:0000313" key="3">
    <source>
        <dbReference type="EMBL" id="TVU61625.1"/>
    </source>
</evidence>
<sequence>MNQRAADAVVSCTIAVPPENVWEALTDPALIKQYFLGTNVTTSWQVGEPITYSGEFNGKSYEDRGTILVFDPPVVLKTTHFSPASGRPDAPENYHTVEYSLAAAPEGTTVTITQGNNSSEEEVEQSTATWRLVLQNLRRFLELRP</sequence>
<dbReference type="InterPro" id="IPR023393">
    <property type="entry name" value="START-like_dom_sf"/>
</dbReference>
<organism evidence="3 4">
    <name type="scientific">Paenarthrobacter nitroguajacolicus</name>
    <name type="common">Arthrobacter nitroguajacolicus</name>
    <dbReference type="NCBI Taxonomy" id="211146"/>
    <lineage>
        <taxon>Bacteria</taxon>
        <taxon>Bacillati</taxon>
        <taxon>Actinomycetota</taxon>
        <taxon>Actinomycetes</taxon>
        <taxon>Micrococcales</taxon>
        <taxon>Micrococcaceae</taxon>
        <taxon>Paenarthrobacter</taxon>
    </lineage>
</organism>
<dbReference type="Proteomes" id="UP000316500">
    <property type="component" value="Unassembled WGS sequence"/>
</dbReference>
<feature type="domain" description="Activator of Hsp90 ATPase homologue 1/2-like C-terminal" evidence="2">
    <location>
        <begin position="16"/>
        <end position="142"/>
    </location>
</feature>
<dbReference type="Gene3D" id="3.30.530.20">
    <property type="match status" value="1"/>
</dbReference>
<comment type="caution">
    <text evidence="3">The sequence shown here is derived from an EMBL/GenBank/DDBJ whole genome shotgun (WGS) entry which is preliminary data.</text>
</comment>
<evidence type="ECO:0000313" key="4">
    <source>
        <dbReference type="Proteomes" id="UP000316500"/>
    </source>
</evidence>
<proteinExistence type="inferred from homology"/>
<dbReference type="EMBL" id="VNFK01000010">
    <property type="protein sequence ID" value="TVU61625.1"/>
    <property type="molecule type" value="Genomic_DNA"/>
</dbReference>
<dbReference type="SUPFAM" id="SSF55961">
    <property type="entry name" value="Bet v1-like"/>
    <property type="match status" value="1"/>
</dbReference>
<dbReference type="AlphaFoldDB" id="A0A558GXL7"/>
<evidence type="ECO:0000259" key="2">
    <source>
        <dbReference type="Pfam" id="PF08327"/>
    </source>
</evidence>
<dbReference type="RefSeq" id="WP_144651451.1">
    <property type="nucleotide sequence ID" value="NZ_VNFK01000010.1"/>
</dbReference>